<evidence type="ECO:0000256" key="3">
    <source>
        <dbReference type="ARBA" id="ARBA00022670"/>
    </source>
</evidence>
<evidence type="ECO:0000256" key="2">
    <source>
        <dbReference type="ARBA" id="ARBA00012759"/>
    </source>
</evidence>
<dbReference type="Proteomes" id="UP000436088">
    <property type="component" value="Unassembled WGS sequence"/>
</dbReference>
<comment type="caution">
    <text evidence="6">Lacks conserved residue(s) required for the propagation of feature annotation.</text>
</comment>
<dbReference type="EC" id="3.4.19.12" evidence="2"/>
<keyword evidence="5" id="KW-0378">Hydrolase</keyword>
<dbReference type="PROSITE" id="PS50957">
    <property type="entry name" value="JOSEPHIN"/>
    <property type="match status" value="1"/>
</dbReference>
<keyword evidence="9" id="KW-1185">Reference proteome</keyword>
<name>A0A6A3D1Y5_HIBSY</name>
<keyword evidence="3" id="KW-0645">Protease</keyword>
<protein>
    <recommendedName>
        <fullName evidence="2">ubiquitinyl hydrolase 1</fullName>
        <ecNumber evidence="2">3.4.19.12</ecNumber>
    </recommendedName>
</protein>
<comment type="catalytic activity">
    <reaction evidence="1">
        <text>Thiol-dependent hydrolysis of ester, thioester, amide, peptide and isopeptide bonds formed by the C-terminal Gly of ubiquitin (a 76-residue protein attached to proteins as an intracellular targeting signal).</text>
        <dbReference type="EC" id="3.4.19.12"/>
    </reaction>
</comment>
<dbReference type="InterPro" id="IPR040053">
    <property type="entry name" value="JOSD1/2"/>
</dbReference>
<dbReference type="GO" id="GO:0006508">
    <property type="term" value="P:proteolysis"/>
    <property type="evidence" value="ECO:0007669"/>
    <property type="project" value="UniProtKB-KW"/>
</dbReference>
<proteinExistence type="predicted"/>
<keyword evidence="4" id="KW-0833">Ubl conjugation pathway</keyword>
<dbReference type="Gene3D" id="3.90.70.40">
    <property type="match status" value="1"/>
</dbReference>
<dbReference type="GO" id="GO:0004843">
    <property type="term" value="F:cysteine-type deubiquitinase activity"/>
    <property type="evidence" value="ECO:0007669"/>
    <property type="project" value="UniProtKB-EC"/>
</dbReference>
<comment type="caution">
    <text evidence="8">The sequence shown here is derived from an EMBL/GenBank/DDBJ whole genome shotgun (WGS) entry which is preliminary data.</text>
</comment>
<reference evidence="8" key="1">
    <citation type="submission" date="2019-09" db="EMBL/GenBank/DDBJ databases">
        <title>Draft genome information of white flower Hibiscus syriacus.</title>
        <authorList>
            <person name="Kim Y.-M."/>
        </authorList>
    </citation>
    <scope>NUCLEOTIDE SEQUENCE [LARGE SCALE GENOMIC DNA]</scope>
    <source>
        <strain evidence="8">YM2019G1</strain>
    </source>
</reference>
<dbReference type="EMBL" id="VEPZ02000088">
    <property type="protein sequence ID" value="KAE8733808.1"/>
    <property type="molecule type" value="Genomic_DNA"/>
</dbReference>
<dbReference type="InterPro" id="IPR006155">
    <property type="entry name" value="Josephin"/>
</dbReference>
<evidence type="ECO:0000313" key="8">
    <source>
        <dbReference type="EMBL" id="KAE8733808.1"/>
    </source>
</evidence>
<feature type="domain" description="Josephin" evidence="7">
    <location>
        <begin position="1"/>
        <end position="88"/>
    </location>
</feature>
<dbReference type="PANTHER" id="PTHR13291">
    <property type="entry name" value="JOSEPHIN 1, 2"/>
    <property type="match status" value="1"/>
</dbReference>
<gene>
    <name evidence="8" type="ORF">F3Y22_tig00000973pilonHSYRG00018</name>
</gene>
<accession>A0A6A3D1Y5</accession>
<sequence>MKTGHQVFDLDDGLLMGIVVNVPVKRYAGLWKSRHWNAVKKIDGVLYNLDSDLQAPQCFKDCGEVGEFLDFIISHDGQVLLVKNENRQ</sequence>
<evidence type="ECO:0000256" key="4">
    <source>
        <dbReference type="ARBA" id="ARBA00022786"/>
    </source>
</evidence>
<evidence type="ECO:0000313" key="9">
    <source>
        <dbReference type="Proteomes" id="UP000436088"/>
    </source>
</evidence>
<dbReference type="PANTHER" id="PTHR13291:SF0">
    <property type="entry name" value="JOSEPHIN-LIKE PROTEIN"/>
    <property type="match status" value="1"/>
</dbReference>
<organism evidence="8 9">
    <name type="scientific">Hibiscus syriacus</name>
    <name type="common">Rose of Sharon</name>
    <dbReference type="NCBI Taxonomy" id="106335"/>
    <lineage>
        <taxon>Eukaryota</taxon>
        <taxon>Viridiplantae</taxon>
        <taxon>Streptophyta</taxon>
        <taxon>Embryophyta</taxon>
        <taxon>Tracheophyta</taxon>
        <taxon>Spermatophyta</taxon>
        <taxon>Magnoliopsida</taxon>
        <taxon>eudicotyledons</taxon>
        <taxon>Gunneridae</taxon>
        <taxon>Pentapetalae</taxon>
        <taxon>rosids</taxon>
        <taxon>malvids</taxon>
        <taxon>Malvales</taxon>
        <taxon>Malvaceae</taxon>
        <taxon>Malvoideae</taxon>
        <taxon>Hibiscus</taxon>
    </lineage>
</organism>
<evidence type="ECO:0000256" key="6">
    <source>
        <dbReference type="PROSITE-ProRule" id="PRU00331"/>
    </source>
</evidence>
<dbReference type="Pfam" id="PF02099">
    <property type="entry name" value="Josephin"/>
    <property type="match status" value="1"/>
</dbReference>
<evidence type="ECO:0000256" key="1">
    <source>
        <dbReference type="ARBA" id="ARBA00000707"/>
    </source>
</evidence>
<dbReference type="AlphaFoldDB" id="A0A6A3D1Y5"/>
<evidence type="ECO:0000259" key="7">
    <source>
        <dbReference type="PROSITE" id="PS50957"/>
    </source>
</evidence>
<evidence type="ECO:0000256" key="5">
    <source>
        <dbReference type="ARBA" id="ARBA00022801"/>
    </source>
</evidence>
<dbReference type="GO" id="GO:0016579">
    <property type="term" value="P:protein deubiquitination"/>
    <property type="evidence" value="ECO:0007669"/>
    <property type="project" value="InterPro"/>
</dbReference>